<evidence type="ECO:0000313" key="4">
    <source>
        <dbReference type="EMBL" id="KAF6134939.1"/>
    </source>
</evidence>
<evidence type="ECO:0000256" key="1">
    <source>
        <dbReference type="ARBA" id="ARBA00022737"/>
    </source>
</evidence>
<organism evidence="4 6">
    <name type="scientific">Kingdonia uniflora</name>
    <dbReference type="NCBI Taxonomy" id="39325"/>
    <lineage>
        <taxon>Eukaryota</taxon>
        <taxon>Viridiplantae</taxon>
        <taxon>Streptophyta</taxon>
        <taxon>Embryophyta</taxon>
        <taxon>Tracheophyta</taxon>
        <taxon>Spermatophyta</taxon>
        <taxon>Magnoliopsida</taxon>
        <taxon>Ranunculales</taxon>
        <taxon>Circaeasteraceae</taxon>
        <taxon>Kingdonia</taxon>
    </lineage>
</organism>
<feature type="domain" description="R13L1/DRL21-like LRR repeat region" evidence="3">
    <location>
        <begin position="249"/>
        <end position="371"/>
    </location>
</feature>
<accession>A0A7J7KX31</accession>
<dbReference type="PANTHER" id="PTHR47186">
    <property type="entry name" value="LEUCINE-RICH REPEAT-CONTAINING PROTEIN 57"/>
    <property type="match status" value="1"/>
</dbReference>
<evidence type="ECO:0008006" key="7">
    <source>
        <dbReference type="Google" id="ProtNLM"/>
    </source>
</evidence>
<dbReference type="EMBL" id="JACGCM010000728">
    <property type="protein sequence ID" value="KAF6167431.1"/>
    <property type="molecule type" value="Genomic_DNA"/>
</dbReference>
<evidence type="ECO:0000259" key="3">
    <source>
        <dbReference type="Pfam" id="PF25019"/>
    </source>
</evidence>
<evidence type="ECO:0000259" key="2">
    <source>
        <dbReference type="Pfam" id="PF23598"/>
    </source>
</evidence>
<reference evidence="4 6" key="1">
    <citation type="journal article" date="2020" name="IScience">
        <title>Genome Sequencing of the Endangered Kingdonia uniflora (Circaeasteraceae, Ranunculales) Reveals Potential Mechanisms of Evolutionary Specialization.</title>
        <authorList>
            <person name="Sun Y."/>
            <person name="Deng T."/>
            <person name="Zhang A."/>
            <person name="Moore M.J."/>
            <person name="Landis J.B."/>
            <person name="Lin N."/>
            <person name="Zhang H."/>
            <person name="Zhang X."/>
            <person name="Huang J."/>
            <person name="Zhang X."/>
            <person name="Sun H."/>
            <person name="Wang H."/>
        </authorList>
    </citation>
    <scope>NUCLEOTIDE SEQUENCE [LARGE SCALE GENOMIC DNA]</scope>
    <source>
        <strain evidence="4">TB1705</strain>
        <tissue evidence="4">Leaf</tissue>
    </source>
</reference>
<dbReference type="InterPro" id="IPR032675">
    <property type="entry name" value="LRR_dom_sf"/>
</dbReference>
<keyword evidence="1" id="KW-0677">Repeat</keyword>
<evidence type="ECO:0000313" key="6">
    <source>
        <dbReference type="Proteomes" id="UP000541444"/>
    </source>
</evidence>
<gene>
    <name evidence="4" type="ORF">GIB67_023277</name>
    <name evidence="5" type="ORF">GIB67_024016</name>
</gene>
<dbReference type="PANTHER" id="PTHR47186:SF3">
    <property type="entry name" value="OS09G0267800 PROTEIN"/>
    <property type="match status" value="1"/>
</dbReference>
<name>A0A7J7KX31_9MAGN</name>
<dbReference type="Pfam" id="PF25019">
    <property type="entry name" value="LRR_R13L1-DRL21"/>
    <property type="match status" value="1"/>
</dbReference>
<sequence>MFSADDGRIPPSIWNLKSLRTLTLFVGKSYQSIIDCQDLTLLSHLTSLRNLSLTGIKELPKEIEKLMHLRYLDLSWTRVEELPETVTNLSNLQTLRLYNCYNLRRLPNGIGKLVSLRHLEAMSTKLKELPESISDLFNLQTLKLNDCFNLRKLPDEMGKMVSLRQLEVGGTKLEELPETVGNLSNLLTLKLNWCLELRKLPNDMGKMVSLRHLEFEGCFRLECFPQGIGKLRDLETLAEFIVSEEGSDIGELKHLSNLHGELTISNIKGVDLLEAILKDKEHLQNLTLRFNDEDESDDEAVQSVFELLEPHPNLDKLVIYNYNGSKFPSWMEFSNWEGRSIMLRQLTICNCKKLKALPALGRLEFREDLFLNQLDSVSHWEEWVIKTTVNITVMPLLQTLRIEDCPLLKSLPCQILSNSLREMTINSCPHLELSCFPPFPKLKNLSIGKMKHWEESVIKTTVNITVVPLLQKLIILNCPLLKSLPCQILSNSLREMRIEDCPHLEISCLPPFLEMLTLNKDAGSLSISLPIQNGLHSNLKSLSILGSPHSTLPQGLSQLKALQTLTVWHCDSLTCVPKELQHLTSLQELIINECPILGPRCQKEVGEDWSIISHIPYIHIDFENIH</sequence>
<dbReference type="InterPro" id="IPR056789">
    <property type="entry name" value="LRR_R13L1-DRL21"/>
</dbReference>
<feature type="domain" description="Disease resistance R13L4/SHOC-2-like LRR" evidence="2">
    <location>
        <begin position="7"/>
        <end position="124"/>
    </location>
</feature>
<dbReference type="EMBL" id="JACGCM010002825">
    <property type="protein sequence ID" value="KAF6134939.1"/>
    <property type="molecule type" value="Genomic_DNA"/>
</dbReference>
<dbReference type="Proteomes" id="UP000541444">
    <property type="component" value="Unassembled WGS sequence"/>
</dbReference>
<dbReference type="AlphaFoldDB" id="A0A7J7KX31"/>
<dbReference type="OrthoDB" id="693125at2759"/>
<dbReference type="Pfam" id="PF23598">
    <property type="entry name" value="LRR_14"/>
    <property type="match status" value="1"/>
</dbReference>
<dbReference type="InterPro" id="IPR055414">
    <property type="entry name" value="LRR_R13L4/SHOC2-like"/>
</dbReference>
<comment type="caution">
    <text evidence="4">The sequence shown here is derived from an EMBL/GenBank/DDBJ whole genome shotgun (WGS) entry which is preliminary data.</text>
</comment>
<proteinExistence type="predicted"/>
<protein>
    <recommendedName>
        <fullName evidence="7">Disease resistance protein</fullName>
    </recommendedName>
</protein>
<keyword evidence="6" id="KW-1185">Reference proteome</keyword>
<dbReference type="SUPFAM" id="SSF52047">
    <property type="entry name" value="RNI-like"/>
    <property type="match status" value="1"/>
</dbReference>
<dbReference type="SUPFAM" id="SSF52058">
    <property type="entry name" value="L domain-like"/>
    <property type="match status" value="1"/>
</dbReference>
<evidence type="ECO:0000313" key="5">
    <source>
        <dbReference type="EMBL" id="KAF6167431.1"/>
    </source>
</evidence>
<dbReference type="Gene3D" id="3.80.10.10">
    <property type="entry name" value="Ribonuclease Inhibitor"/>
    <property type="match status" value="3"/>
</dbReference>